<dbReference type="Pfam" id="PF04305">
    <property type="entry name" value="DUF455"/>
    <property type="match status" value="1"/>
</dbReference>
<dbReference type="PANTHER" id="PTHR42782">
    <property type="entry name" value="SI:CH73-314G15.3"/>
    <property type="match status" value="1"/>
</dbReference>
<accession>A0A0U5JF80</accession>
<evidence type="ECO:0008006" key="3">
    <source>
        <dbReference type="Google" id="ProtNLM"/>
    </source>
</evidence>
<dbReference type="AlphaFoldDB" id="A0A0U5JF80"/>
<dbReference type="STRING" id="389348.PNK_1876"/>
<dbReference type="KEGG" id="pnl:PNK_1876"/>
<name>A0A0U5JF80_9BACT</name>
<evidence type="ECO:0000313" key="1">
    <source>
        <dbReference type="EMBL" id="CUI17482.1"/>
    </source>
</evidence>
<dbReference type="InterPro" id="IPR009078">
    <property type="entry name" value="Ferritin-like_SF"/>
</dbReference>
<dbReference type="EMBL" id="LN879502">
    <property type="protein sequence ID" value="CUI17482.1"/>
    <property type="molecule type" value="Genomic_DNA"/>
</dbReference>
<dbReference type="PANTHER" id="PTHR42782:SF2">
    <property type="entry name" value="3-OXOACYL-[ACYL-CARRIER-PROTEIN] SYNTHASE-LIKE PROTEIN"/>
    <property type="match status" value="1"/>
</dbReference>
<dbReference type="PATRIC" id="fig|389348.3.peg.2107"/>
<dbReference type="Proteomes" id="UP000069902">
    <property type="component" value="Chromosome cPNK"/>
</dbReference>
<dbReference type="InterPro" id="IPR007402">
    <property type="entry name" value="DUF455"/>
</dbReference>
<proteinExistence type="predicted"/>
<sequence>MELREWAQSILAADTMEGKLDHPGLLTDFEPGSPLIWTEPVRPAGMSFNRHTREERLPSFQEHHDPDKRAICLHRFAGHELLAVEMMAFTLLAFPDAPKNFRRGVANTLREEQGHVRLYMNRMSQLGIQFGDLPLYKHFWKHTPHITSPIHYISLMSLTFEMANLDFAPMYGKSFLHFGDTESAALMATILTDEIAHVGFGWHWLRRLKDEGMTEWDTWESTLATTLLTPKRAKGFVLHEAPRTQAGIPEEWIQKLKSF</sequence>
<dbReference type="InParanoid" id="A0A0U5JF80"/>
<keyword evidence="2" id="KW-1185">Reference proteome</keyword>
<reference evidence="2" key="1">
    <citation type="submission" date="2015-09" db="EMBL/GenBank/DDBJ databases">
        <authorList>
            <person name="Bertelli C."/>
        </authorList>
    </citation>
    <scope>NUCLEOTIDE SEQUENCE [LARGE SCALE GENOMIC DNA]</scope>
    <source>
        <strain evidence="2">KNic</strain>
    </source>
</reference>
<dbReference type="CDD" id="cd00657">
    <property type="entry name" value="Ferritin_like"/>
    <property type="match status" value="1"/>
</dbReference>
<gene>
    <name evidence="1" type="ORF">PNK_1876</name>
</gene>
<evidence type="ECO:0000313" key="2">
    <source>
        <dbReference type="Proteomes" id="UP000069902"/>
    </source>
</evidence>
<dbReference type="SUPFAM" id="SSF47240">
    <property type="entry name" value="Ferritin-like"/>
    <property type="match status" value="1"/>
</dbReference>
<protein>
    <recommendedName>
        <fullName evidence="3">DUF455 domain-containing protein</fullName>
    </recommendedName>
</protein>
<dbReference type="RefSeq" id="WP_032123984.1">
    <property type="nucleotide sequence ID" value="NZ_LN879502.1"/>
</dbReference>
<organism evidence="1 2">
    <name type="scientific">Candidatus Protochlamydia naegleriophila</name>
    <dbReference type="NCBI Taxonomy" id="389348"/>
    <lineage>
        <taxon>Bacteria</taxon>
        <taxon>Pseudomonadati</taxon>
        <taxon>Chlamydiota</taxon>
        <taxon>Chlamydiia</taxon>
        <taxon>Parachlamydiales</taxon>
        <taxon>Parachlamydiaceae</taxon>
        <taxon>Candidatus Protochlamydia</taxon>
    </lineage>
</organism>